<feature type="compositionally biased region" description="Basic residues" evidence="1">
    <location>
        <begin position="284"/>
        <end position="298"/>
    </location>
</feature>
<feature type="compositionally biased region" description="Basic and acidic residues" evidence="1">
    <location>
        <begin position="272"/>
        <end position="283"/>
    </location>
</feature>
<gene>
    <name evidence="2" type="ORF">AVDCRST_MAG11-2988</name>
</gene>
<evidence type="ECO:0000313" key="2">
    <source>
        <dbReference type="EMBL" id="CAA9341377.1"/>
    </source>
</evidence>
<accession>A0A6J4LUN5</accession>
<feature type="compositionally biased region" description="Basic and acidic residues" evidence="1">
    <location>
        <begin position="48"/>
        <end position="62"/>
    </location>
</feature>
<feature type="compositionally biased region" description="Low complexity" evidence="1">
    <location>
        <begin position="121"/>
        <end position="132"/>
    </location>
</feature>
<feature type="compositionally biased region" description="Gly residues" evidence="1">
    <location>
        <begin position="245"/>
        <end position="256"/>
    </location>
</feature>
<dbReference type="EMBL" id="CADCTU010000653">
    <property type="protein sequence ID" value="CAA9341377.1"/>
    <property type="molecule type" value="Genomic_DNA"/>
</dbReference>
<feature type="region of interest" description="Disordered" evidence="1">
    <location>
        <begin position="1"/>
        <end position="169"/>
    </location>
</feature>
<proteinExistence type="predicted"/>
<feature type="non-terminal residue" evidence="2">
    <location>
        <position position="1"/>
    </location>
</feature>
<sequence>DRPGRLASAAVRGLGAHEADAAPVHPDGGQGAHGARAVPQPLVARHAVRLDPRADDRADAARRPPRRDRARPARAPGGRAHERRRGAELRHAGELGVRGLPRGAVRRAVGPRRRRRDPCRAVRPGRQPGVPGRPDPRQLRPRRGDALLARPGVHRPGAGTAAQRLRGQGEPGAPVLALLRSRPRALLGAARAGRGGRRPHLRRGVLARGRRVRVLAGRRAHDAVPRLLLLHGARARRVAGAPAGARGGELATGGRGLPRAAALRRGPGGGGPRRDPARVLRERVRGRRERRRVGPRVHRAADAI</sequence>
<reference evidence="2" key="1">
    <citation type="submission" date="2020-02" db="EMBL/GenBank/DDBJ databases">
        <authorList>
            <person name="Meier V. D."/>
        </authorList>
    </citation>
    <scope>NUCLEOTIDE SEQUENCE</scope>
    <source>
        <strain evidence="2">AVDCRST_MAG11</strain>
    </source>
</reference>
<dbReference type="AlphaFoldDB" id="A0A6J4LUN5"/>
<name>A0A6J4LUN5_9BACT</name>
<organism evidence="2">
    <name type="scientific">uncultured Gemmatimonadaceae bacterium</name>
    <dbReference type="NCBI Taxonomy" id="246130"/>
    <lineage>
        <taxon>Bacteria</taxon>
        <taxon>Pseudomonadati</taxon>
        <taxon>Gemmatimonadota</taxon>
        <taxon>Gemmatimonadia</taxon>
        <taxon>Gemmatimonadales</taxon>
        <taxon>Gemmatimonadaceae</taxon>
        <taxon>environmental samples</taxon>
    </lineage>
</organism>
<feature type="non-terminal residue" evidence="2">
    <location>
        <position position="304"/>
    </location>
</feature>
<evidence type="ECO:0000256" key="1">
    <source>
        <dbReference type="SAM" id="MobiDB-lite"/>
    </source>
</evidence>
<feature type="region of interest" description="Disordered" evidence="1">
    <location>
        <begin position="242"/>
        <end position="304"/>
    </location>
</feature>
<protein>
    <submittedName>
        <fullName evidence="2">Ava_C0101 and related proteins</fullName>
    </submittedName>
</protein>
<feature type="compositionally biased region" description="Basic and acidic residues" evidence="1">
    <location>
        <begin position="134"/>
        <end position="145"/>
    </location>
</feature>